<evidence type="ECO:0000313" key="6">
    <source>
        <dbReference type="Proteomes" id="UP001293593"/>
    </source>
</evidence>
<feature type="chain" id="PRO_5041912553" description="Galactose oxidase" evidence="2">
    <location>
        <begin position="24"/>
        <end position="619"/>
    </location>
</feature>
<accession>A0AAE1N0M5</accession>
<sequence>MAVLHKVILLILPLFLFLDAVDARNDLLHPHHGNDNNPFGLPDFPDDPFGLFRPKDSSPDDDDPFHKNPFLSPFFDDGRDPNQDEPAKPDFETASLGTWKLVNEDAGVSAMHTQLMPNNKIMLYDTIVYRVSRIKARPGECITYLDPQNVTQQDCWAHVVQYDIETNQVVRPIKIETDPWCSSGGLAIDGSLVSTGGFMSGGRSLRFLSGCPDCQLRDYPDTFKEERWYATQAKLADGGFILIGGRRSFNYEYIPPEGQKSDRVNFFPFLYETSDIEENNLYPFVHLSVDGNLFIFSNNRSLLLGPKSNKIVRTFPVLPGGSRNYPASGMSALLPIKLDADGKANSTEVIVCGGNTPDAFYMAEALKQFLPALQDCNRMVITDNAPAWESEMMPSRRTMGDLLNLPNGQLLFINGAQNGTAAWWDAEVPNFTPVLYSPDKPKGERFKVMAATSIARMYHSSSAVLPNGKIWVSGSNTHNTYKDVDKFPTETRVENFSPPYLDQAFDGFRPVIDEMTSDKMLSYKQTFGIRFTAKDGTASFTKNDIKVVIYSPPFTTHGYSMNQRQLVLAPAALTAELGGVYKIASVAPVSGDIAPPGYYLLFVVHRGVPSKGIWVQIKN</sequence>
<reference evidence="5" key="1">
    <citation type="submission" date="2023-10" db="EMBL/GenBank/DDBJ databases">
        <title>Chromosome-level genome of the transformable northern wattle, Acacia crassicarpa.</title>
        <authorList>
            <person name="Massaro I."/>
            <person name="Sinha N.R."/>
            <person name="Poethig S."/>
            <person name="Leichty A.R."/>
        </authorList>
    </citation>
    <scope>NUCLEOTIDE SEQUENCE</scope>
    <source>
        <strain evidence="5">Acra3RX</strain>
        <tissue evidence="5">Leaf</tissue>
    </source>
</reference>
<dbReference type="InterPro" id="IPR014756">
    <property type="entry name" value="Ig_E-set"/>
</dbReference>
<dbReference type="InterPro" id="IPR011043">
    <property type="entry name" value="Gal_Oxase/kelch_b-propeller"/>
</dbReference>
<evidence type="ECO:0000259" key="4">
    <source>
        <dbReference type="Pfam" id="PF09118"/>
    </source>
</evidence>
<name>A0AAE1N0M5_9FABA</name>
<feature type="signal peptide" evidence="2">
    <location>
        <begin position="1"/>
        <end position="23"/>
    </location>
</feature>
<dbReference type="Pfam" id="PF07250">
    <property type="entry name" value="Glyoxal_oxid_N"/>
    <property type="match status" value="1"/>
</dbReference>
<dbReference type="Pfam" id="PF09118">
    <property type="entry name" value="GO-like_E_set"/>
    <property type="match status" value="1"/>
</dbReference>
<evidence type="ECO:0000259" key="3">
    <source>
        <dbReference type="Pfam" id="PF07250"/>
    </source>
</evidence>
<dbReference type="InterPro" id="IPR009880">
    <property type="entry name" value="Glyoxal_oxidase_N"/>
</dbReference>
<dbReference type="Gene3D" id="2.60.40.10">
    <property type="entry name" value="Immunoglobulins"/>
    <property type="match status" value="1"/>
</dbReference>
<evidence type="ECO:0000256" key="2">
    <source>
        <dbReference type="SAM" id="SignalP"/>
    </source>
</evidence>
<dbReference type="SUPFAM" id="SSF81296">
    <property type="entry name" value="E set domains"/>
    <property type="match status" value="1"/>
</dbReference>
<organism evidence="5 6">
    <name type="scientific">Acacia crassicarpa</name>
    <name type="common">northern wattle</name>
    <dbReference type="NCBI Taxonomy" id="499986"/>
    <lineage>
        <taxon>Eukaryota</taxon>
        <taxon>Viridiplantae</taxon>
        <taxon>Streptophyta</taxon>
        <taxon>Embryophyta</taxon>
        <taxon>Tracheophyta</taxon>
        <taxon>Spermatophyta</taxon>
        <taxon>Magnoliopsida</taxon>
        <taxon>eudicotyledons</taxon>
        <taxon>Gunneridae</taxon>
        <taxon>Pentapetalae</taxon>
        <taxon>rosids</taxon>
        <taxon>fabids</taxon>
        <taxon>Fabales</taxon>
        <taxon>Fabaceae</taxon>
        <taxon>Caesalpinioideae</taxon>
        <taxon>mimosoid clade</taxon>
        <taxon>Acacieae</taxon>
        <taxon>Acacia</taxon>
    </lineage>
</organism>
<dbReference type="Gene3D" id="2.130.10.80">
    <property type="entry name" value="Galactose oxidase/kelch, beta-propeller"/>
    <property type="match status" value="1"/>
</dbReference>
<evidence type="ECO:0000313" key="5">
    <source>
        <dbReference type="EMBL" id="KAK4280913.1"/>
    </source>
</evidence>
<dbReference type="CDD" id="cd02851">
    <property type="entry name" value="E_set_GO_C"/>
    <property type="match status" value="1"/>
</dbReference>
<evidence type="ECO:0008006" key="7">
    <source>
        <dbReference type="Google" id="ProtNLM"/>
    </source>
</evidence>
<dbReference type="Proteomes" id="UP001293593">
    <property type="component" value="Unassembled WGS sequence"/>
</dbReference>
<keyword evidence="6" id="KW-1185">Reference proteome</keyword>
<feature type="domain" description="Glyoxal oxidase N-terminal" evidence="3">
    <location>
        <begin position="111"/>
        <end position="500"/>
    </location>
</feature>
<dbReference type="EMBL" id="JAWXYG010000002">
    <property type="protein sequence ID" value="KAK4280913.1"/>
    <property type="molecule type" value="Genomic_DNA"/>
</dbReference>
<dbReference type="PANTHER" id="PTHR32208">
    <property type="entry name" value="SECRETED PROTEIN-RELATED"/>
    <property type="match status" value="1"/>
</dbReference>
<keyword evidence="1 2" id="KW-0732">Signal</keyword>
<dbReference type="PANTHER" id="PTHR32208:SF93">
    <property type="entry name" value="ALDEHYDE OXIDASE GLOX1"/>
    <property type="match status" value="1"/>
</dbReference>
<comment type="caution">
    <text evidence="5">The sequence shown here is derived from an EMBL/GenBank/DDBJ whole genome shotgun (WGS) entry which is preliminary data.</text>
</comment>
<dbReference type="InterPro" id="IPR037293">
    <property type="entry name" value="Gal_Oxidase_central_sf"/>
</dbReference>
<dbReference type="InterPro" id="IPR013783">
    <property type="entry name" value="Ig-like_fold"/>
</dbReference>
<protein>
    <recommendedName>
        <fullName evidence="7">Galactose oxidase</fullName>
    </recommendedName>
</protein>
<proteinExistence type="predicted"/>
<feature type="domain" description="Galactose oxidase-like Early set" evidence="4">
    <location>
        <begin position="509"/>
        <end position="617"/>
    </location>
</feature>
<dbReference type="SUPFAM" id="SSF50965">
    <property type="entry name" value="Galactose oxidase, central domain"/>
    <property type="match status" value="1"/>
</dbReference>
<evidence type="ECO:0000256" key="1">
    <source>
        <dbReference type="ARBA" id="ARBA00022729"/>
    </source>
</evidence>
<dbReference type="AlphaFoldDB" id="A0AAE1N0M5"/>
<dbReference type="InterPro" id="IPR015202">
    <property type="entry name" value="GO-like_E_set"/>
</dbReference>
<gene>
    <name evidence="5" type="ORF">QN277_012467</name>
</gene>